<dbReference type="PROSITE" id="PS51462">
    <property type="entry name" value="NUDIX"/>
    <property type="match status" value="1"/>
</dbReference>
<proteinExistence type="inferred from homology"/>
<accession>A0A2M7V879</accession>
<feature type="domain" description="Nudix hydrolase" evidence="7">
    <location>
        <begin position="1"/>
        <end position="154"/>
    </location>
</feature>
<name>A0A2M7V879_9BACT</name>
<keyword evidence="4" id="KW-0378">Hydrolase</keyword>
<evidence type="ECO:0000256" key="3">
    <source>
        <dbReference type="ARBA" id="ARBA00022723"/>
    </source>
</evidence>
<organism evidence="8 9">
    <name type="scientific">Candidatus Magasanikbacteria bacterium CG_4_10_14_0_2_um_filter_37_12</name>
    <dbReference type="NCBI Taxonomy" id="1974637"/>
    <lineage>
        <taxon>Bacteria</taxon>
        <taxon>Candidatus Magasanikiibacteriota</taxon>
    </lineage>
</organism>
<dbReference type="PANTHER" id="PTHR43758">
    <property type="entry name" value="7,8-DIHYDRO-8-OXOGUANINE TRIPHOSPHATASE"/>
    <property type="match status" value="1"/>
</dbReference>
<protein>
    <recommendedName>
        <fullName evidence="7">Nudix hydrolase domain-containing protein</fullName>
    </recommendedName>
</protein>
<dbReference type="PANTHER" id="PTHR43758:SF8">
    <property type="entry name" value="8-OXO-DGTP DIPHOSPHATASE YTKD-RELATED"/>
    <property type="match status" value="1"/>
</dbReference>
<comment type="caution">
    <text evidence="8">The sequence shown here is derived from an EMBL/GenBank/DDBJ whole genome shotgun (WGS) entry which is preliminary data.</text>
</comment>
<dbReference type="GO" id="GO:0046872">
    <property type="term" value="F:metal ion binding"/>
    <property type="evidence" value="ECO:0007669"/>
    <property type="project" value="UniProtKB-KW"/>
</dbReference>
<feature type="region of interest" description="Disordered" evidence="6">
    <location>
        <begin position="33"/>
        <end position="59"/>
    </location>
</feature>
<dbReference type="AlphaFoldDB" id="A0A2M7V879"/>
<evidence type="ECO:0000256" key="6">
    <source>
        <dbReference type="SAM" id="MobiDB-lite"/>
    </source>
</evidence>
<evidence type="ECO:0000256" key="2">
    <source>
        <dbReference type="ARBA" id="ARBA00005582"/>
    </source>
</evidence>
<dbReference type="Gene3D" id="3.90.79.10">
    <property type="entry name" value="Nucleoside Triphosphate Pyrophosphohydrolase"/>
    <property type="match status" value="1"/>
</dbReference>
<keyword evidence="3" id="KW-0479">Metal-binding</keyword>
<evidence type="ECO:0000256" key="4">
    <source>
        <dbReference type="ARBA" id="ARBA00022801"/>
    </source>
</evidence>
<comment type="cofactor">
    <cofactor evidence="1">
        <name>Mg(2+)</name>
        <dbReference type="ChEBI" id="CHEBI:18420"/>
    </cofactor>
</comment>
<dbReference type="InterPro" id="IPR015797">
    <property type="entry name" value="NUDIX_hydrolase-like_dom_sf"/>
</dbReference>
<dbReference type="EMBL" id="PFPK01000023">
    <property type="protein sequence ID" value="PIZ94994.1"/>
    <property type="molecule type" value="Genomic_DNA"/>
</dbReference>
<comment type="similarity">
    <text evidence="2">Belongs to the Nudix hydrolase family.</text>
</comment>
<dbReference type="Proteomes" id="UP000228568">
    <property type="component" value="Unassembled WGS sequence"/>
</dbReference>
<evidence type="ECO:0000313" key="9">
    <source>
        <dbReference type="Proteomes" id="UP000228568"/>
    </source>
</evidence>
<evidence type="ECO:0000259" key="7">
    <source>
        <dbReference type="PROSITE" id="PS51462"/>
    </source>
</evidence>
<sequence length="180" mass="20597">MTRSFQTMVLIENKDGKFLLGKKLQKIGMDKFNGPGGKVEVETSGDGEAQADERREERLTEKIKDGAAREAGEETNLTIATENLETKAVLKIDFPDNNSIVLYVYKTDQFEGVPSVPKGERDKIESWNWYSKEDIADMIRKKLFLESDASWLPEVLAGKEIRGFITYKKKKIVLYWIKQI</sequence>
<dbReference type="SUPFAM" id="SSF55811">
    <property type="entry name" value="Nudix"/>
    <property type="match status" value="1"/>
</dbReference>
<gene>
    <name evidence="8" type="ORF">COX81_02085</name>
</gene>
<dbReference type="GO" id="GO:0016818">
    <property type="term" value="F:hydrolase activity, acting on acid anhydrides, in phosphorus-containing anhydrides"/>
    <property type="evidence" value="ECO:0007669"/>
    <property type="project" value="TreeGrafter"/>
</dbReference>
<evidence type="ECO:0000256" key="1">
    <source>
        <dbReference type="ARBA" id="ARBA00001946"/>
    </source>
</evidence>
<keyword evidence="5" id="KW-0460">Magnesium</keyword>
<dbReference type="InterPro" id="IPR000086">
    <property type="entry name" value="NUDIX_hydrolase_dom"/>
</dbReference>
<reference evidence="9" key="1">
    <citation type="submission" date="2017-09" db="EMBL/GenBank/DDBJ databases">
        <title>Depth-based differentiation of microbial function through sediment-hosted aquifers and enrichment of novel symbionts in the deep terrestrial subsurface.</title>
        <authorList>
            <person name="Probst A.J."/>
            <person name="Ladd B."/>
            <person name="Jarett J.K."/>
            <person name="Geller-Mcgrath D.E."/>
            <person name="Sieber C.M.K."/>
            <person name="Emerson J.B."/>
            <person name="Anantharaman K."/>
            <person name="Thomas B.C."/>
            <person name="Malmstrom R."/>
            <person name="Stieglmeier M."/>
            <person name="Klingl A."/>
            <person name="Woyke T."/>
            <person name="Ryan C.M."/>
            <person name="Banfield J.F."/>
        </authorList>
    </citation>
    <scope>NUCLEOTIDE SEQUENCE [LARGE SCALE GENOMIC DNA]</scope>
</reference>
<evidence type="ECO:0000313" key="8">
    <source>
        <dbReference type="EMBL" id="PIZ94994.1"/>
    </source>
</evidence>
<evidence type="ECO:0000256" key="5">
    <source>
        <dbReference type="ARBA" id="ARBA00022842"/>
    </source>
</evidence>
<dbReference type="Pfam" id="PF00293">
    <property type="entry name" value="NUDIX"/>
    <property type="match status" value="1"/>
</dbReference>